<protein>
    <submittedName>
        <fullName evidence="9">DUF4347 domain-containing protein</fullName>
    </submittedName>
</protein>
<evidence type="ECO:0000256" key="4">
    <source>
        <dbReference type="ARBA" id="ARBA00022525"/>
    </source>
</evidence>
<dbReference type="PROSITE" id="PS00330">
    <property type="entry name" value="HEMOLYSIN_CALCIUM"/>
    <property type="match status" value="1"/>
</dbReference>
<dbReference type="SUPFAM" id="SSF51126">
    <property type="entry name" value="Pectin lyase-like"/>
    <property type="match status" value="1"/>
</dbReference>
<gene>
    <name evidence="9" type="ORF">NC992_02695</name>
</gene>
<dbReference type="SMART" id="SM00710">
    <property type="entry name" value="PbH1"/>
    <property type="match status" value="9"/>
</dbReference>
<evidence type="ECO:0000256" key="2">
    <source>
        <dbReference type="ARBA" id="ARBA00004442"/>
    </source>
</evidence>
<dbReference type="NCBIfam" id="TIGR01376">
    <property type="entry name" value="POMP_repeat"/>
    <property type="match status" value="1"/>
</dbReference>
<dbReference type="InterPro" id="IPR001343">
    <property type="entry name" value="Hemolysn_Ca-bd"/>
</dbReference>
<dbReference type="Gene3D" id="2.160.20.10">
    <property type="entry name" value="Single-stranded right-handed beta-helix, Pectin lyase-like"/>
    <property type="match status" value="1"/>
</dbReference>
<dbReference type="InterPro" id="IPR059226">
    <property type="entry name" value="Choice_anch_Q_dom"/>
</dbReference>
<reference evidence="9 10" key="1">
    <citation type="submission" date="2022-04" db="EMBL/GenBank/DDBJ databases">
        <title>Positive selection, recombination, and allopatry shape intraspecific diversity of widespread and dominant cyanobacteria.</title>
        <authorList>
            <person name="Wei J."/>
            <person name="Shu W."/>
            <person name="Hu C."/>
        </authorList>
    </citation>
    <scope>NUCLEOTIDE SEQUENCE [LARGE SCALE GENOMIC DNA]</scope>
    <source>
        <strain evidence="9 10">DQ-A4</strain>
    </source>
</reference>
<comment type="caution">
    <text evidence="9">The sequence shown here is derived from an EMBL/GenBank/DDBJ whole genome shotgun (WGS) entry which is preliminary data.</text>
</comment>
<dbReference type="PANTHER" id="PTHR11319">
    <property type="entry name" value="G PROTEIN-COUPLED RECEPTOR-RELATED"/>
    <property type="match status" value="1"/>
</dbReference>
<dbReference type="InterPro" id="IPR011049">
    <property type="entry name" value="Serralysin-like_metalloprot_C"/>
</dbReference>
<dbReference type="Pfam" id="PF14252">
    <property type="entry name" value="DUF4347"/>
    <property type="match status" value="1"/>
</dbReference>
<dbReference type="NCBIfam" id="NF041518">
    <property type="entry name" value="choice_anch_Q"/>
    <property type="match status" value="1"/>
</dbReference>
<evidence type="ECO:0000313" key="10">
    <source>
        <dbReference type="Proteomes" id="UP001482513"/>
    </source>
</evidence>
<keyword evidence="5" id="KW-0732">Signal</keyword>
<dbReference type="Gene3D" id="2.150.10.10">
    <property type="entry name" value="Serralysin-like metalloprotease, C-terminal"/>
    <property type="match status" value="1"/>
</dbReference>
<dbReference type="RefSeq" id="WP_190699085.1">
    <property type="nucleotide sequence ID" value="NZ_JAMPKX010000001.1"/>
</dbReference>
<accession>A0ABV0JZZ4</accession>
<name>A0ABV0JZZ4_9CYAN</name>
<keyword evidence="7" id="KW-0998">Cell outer membrane</keyword>
<comment type="subcellular location">
    <subcellularLocation>
        <location evidence="1">Cell envelope</location>
    </subcellularLocation>
    <subcellularLocation>
        <location evidence="2">Cell outer membrane</location>
    </subcellularLocation>
    <subcellularLocation>
        <location evidence="3">Secreted</location>
    </subcellularLocation>
</comment>
<dbReference type="InterPro" id="IPR003368">
    <property type="entry name" value="POMP_repeat"/>
</dbReference>
<evidence type="ECO:0000256" key="6">
    <source>
        <dbReference type="ARBA" id="ARBA00023136"/>
    </source>
</evidence>
<dbReference type="NCBIfam" id="NF041519">
    <property type="entry name" value="bluetail"/>
    <property type="match status" value="1"/>
</dbReference>
<dbReference type="InterPro" id="IPR012334">
    <property type="entry name" value="Pectin_lyas_fold"/>
</dbReference>
<dbReference type="PRINTS" id="PR00313">
    <property type="entry name" value="CABNDNGRPT"/>
</dbReference>
<evidence type="ECO:0000256" key="1">
    <source>
        <dbReference type="ARBA" id="ARBA00004196"/>
    </source>
</evidence>
<keyword evidence="4" id="KW-0964">Secreted</keyword>
<dbReference type="PANTHER" id="PTHR11319:SF35">
    <property type="entry name" value="OUTER MEMBRANE PROTEIN PMPC-RELATED"/>
    <property type="match status" value="1"/>
</dbReference>
<evidence type="ECO:0000256" key="5">
    <source>
        <dbReference type="ARBA" id="ARBA00022729"/>
    </source>
</evidence>
<dbReference type="EMBL" id="JAMPKX010000001">
    <property type="protein sequence ID" value="MEP0945770.1"/>
    <property type="molecule type" value="Genomic_DNA"/>
</dbReference>
<sequence>MTTQTQSVPSLIKGIVFVDDSIANADVLLKGLNPSLDVVFLDSARDGIDQITEALRSYSGLDSIHLLSHGEAGGLTLGATALNANTLDSYGSQLNQWGRSLSDGADLLLYGCNVGFGLSGFDFVDRLSQITGADVAASDNITGSLGDWDFELVTGSIETAIALSTEAQASYAGNLNIITVTSTADNGAGSLRAAIASAPAGSVIKFASTLANKTIALTSGELYLSRNLTIDATEVANLTISGNNRSRVFQVGGSNNPVTATFKNLIIANGNAPTGGAGGGVSVANYGGITLMGCQLNNNKADRSGGLMLWAGVEARVIDCSFTGNDGSRTNNGFSGGAISTNGSGGVGEASFLIVENSRFTNNKGFNGGAIYNFSSPTTVTRSTFLNNTAIGDGGGAIFGDGTGPGGTSTTQGTPLLIQDSLFESNKAKGGGGAIYAWSYGNEKLIVKDSTLLNNSVSLSSRNLARGGGIEANGGSITLQNISVANNLADGQGGGLWVQTKLPVNITNSTFSSNRVTRDAGGAMFLNTDATAPVNIVNSTIVNNYAGRANGALWMNSGNKDSITLRNSIVAFNRAVDTRQNQVGYTPRDGGGNIEFPAPVNSGPRVAANSRIVDPLLGPLLKIGDDLVHPLLSGSPAINTGVKVTGVPTQDQRQFTRDFLPDVGAFERGGLLTTGGTGNDTLLGTAASNSFAGSSGNDTLLGLGGADSLTGGTGADRIVYTGRSQVEALGQSTLAALDRIVGFDATLGDRIQLDYNNNLLTSEQPSSLFNAGLKTGTTLEQAALAAYQDKNQASSGAQVMAANEAVFFRWGTRTFLSANNGTAAFSKDTDLVAEVTGIKMAGSDATAGTLTVTNYFA</sequence>
<proteinExistence type="predicted"/>
<keyword evidence="10" id="KW-1185">Reference proteome</keyword>
<feature type="domain" description="DUF4347" evidence="8">
    <location>
        <begin position="15"/>
        <end position="174"/>
    </location>
</feature>
<dbReference type="InterPro" id="IPR048165">
    <property type="entry name" value="Bluetail_dom"/>
</dbReference>
<dbReference type="Pfam" id="PF00353">
    <property type="entry name" value="HemolysinCabind"/>
    <property type="match status" value="1"/>
</dbReference>
<dbReference type="SUPFAM" id="SSF51120">
    <property type="entry name" value="beta-Roll"/>
    <property type="match status" value="1"/>
</dbReference>
<evidence type="ECO:0000313" key="9">
    <source>
        <dbReference type="EMBL" id="MEP0945770.1"/>
    </source>
</evidence>
<keyword evidence="6" id="KW-0472">Membrane</keyword>
<evidence type="ECO:0000256" key="3">
    <source>
        <dbReference type="ARBA" id="ARBA00004613"/>
    </source>
</evidence>
<dbReference type="Proteomes" id="UP001482513">
    <property type="component" value="Unassembled WGS sequence"/>
</dbReference>
<dbReference type="InterPro" id="IPR018511">
    <property type="entry name" value="Hemolysin-typ_Ca-bd_CS"/>
</dbReference>
<organism evidence="9 10">
    <name type="scientific">Leptolyngbya subtilissima DQ-A4</name>
    <dbReference type="NCBI Taxonomy" id="2933933"/>
    <lineage>
        <taxon>Bacteria</taxon>
        <taxon>Bacillati</taxon>
        <taxon>Cyanobacteriota</taxon>
        <taxon>Cyanophyceae</taxon>
        <taxon>Leptolyngbyales</taxon>
        <taxon>Leptolyngbyaceae</taxon>
        <taxon>Leptolyngbya group</taxon>
        <taxon>Leptolyngbya</taxon>
    </lineage>
</organism>
<evidence type="ECO:0000259" key="8">
    <source>
        <dbReference type="Pfam" id="PF14252"/>
    </source>
</evidence>
<dbReference type="InterPro" id="IPR011050">
    <property type="entry name" value="Pectin_lyase_fold/virulence"/>
</dbReference>
<evidence type="ECO:0000256" key="7">
    <source>
        <dbReference type="ARBA" id="ARBA00023237"/>
    </source>
</evidence>
<dbReference type="InterPro" id="IPR006626">
    <property type="entry name" value="PbH1"/>
</dbReference>
<dbReference type="InterPro" id="IPR025592">
    <property type="entry name" value="DUF4347"/>
</dbReference>